<sequence length="302" mass="34068">MPGEISVKQNRLEELAHTLEAEGTYKVLRRIAPIPLNRHLPHDQTRLGIFLDLETTGLDPQHDEIIEFGMVPFAYTLNGTILGTLPTFSRLREPNQPIPPDITTLTGITQEMVAGKTVSPDDVAQFTAQASLIVAHNARFDRLFAENFWDGFSKLPWACSMEDVPWQAEGFEGRSLGYLAMQAGWFFDGHRATDDCLAGVTLLNTRLPKTQAPALSALLREARKPRWQIWAENAPFEYKDKLKARGYRWNDGSNSHPKAWFTEVPLEQKDEELHFLKTAIGLDAAAIPTREITAWDRFSARA</sequence>
<dbReference type="GO" id="GO:0004527">
    <property type="term" value="F:exonuclease activity"/>
    <property type="evidence" value="ECO:0007669"/>
    <property type="project" value="UniProtKB-KW"/>
</dbReference>
<protein>
    <submittedName>
        <fullName evidence="2">3'-5' exonuclease</fullName>
    </submittedName>
</protein>
<dbReference type="RefSeq" id="WP_207855016.1">
    <property type="nucleotide sequence ID" value="NZ_JAFVMG010000014.1"/>
</dbReference>
<proteinExistence type="predicted"/>
<gene>
    <name evidence="2" type="ORF">J2D75_11695</name>
</gene>
<evidence type="ECO:0000313" key="2">
    <source>
        <dbReference type="EMBL" id="MBO1329134.1"/>
    </source>
</evidence>
<dbReference type="Proteomes" id="UP000664399">
    <property type="component" value="Unassembled WGS sequence"/>
</dbReference>
<keyword evidence="3" id="KW-1185">Reference proteome</keyword>
<keyword evidence="2" id="KW-0378">Hydrolase</keyword>
<dbReference type="CDD" id="cd06127">
    <property type="entry name" value="DEDDh"/>
    <property type="match status" value="1"/>
</dbReference>
<keyword evidence="2" id="KW-0269">Exonuclease</keyword>
<reference evidence="2 3" key="1">
    <citation type="submission" date="2021-03" db="EMBL/GenBank/DDBJ databases">
        <title>The complete genome sequence of Acetobacter suratthaniensis TBRC 1719.</title>
        <authorList>
            <person name="Charoenyingcharoen P."/>
            <person name="Yukphan P."/>
        </authorList>
    </citation>
    <scope>NUCLEOTIDE SEQUENCE [LARGE SCALE GENOMIC DNA]</scope>
    <source>
        <strain evidence="2 3">TBRC 1719</strain>
    </source>
</reference>
<feature type="domain" description="Exonuclease" evidence="1">
    <location>
        <begin position="49"/>
        <end position="212"/>
    </location>
</feature>
<dbReference type="Gene3D" id="3.30.420.10">
    <property type="entry name" value="Ribonuclease H-like superfamily/Ribonuclease H"/>
    <property type="match status" value="1"/>
</dbReference>
<dbReference type="InterPro" id="IPR012337">
    <property type="entry name" value="RNaseH-like_sf"/>
</dbReference>
<dbReference type="PANTHER" id="PTHR30231">
    <property type="entry name" value="DNA POLYMERASE III SUBUNIT EPSILON"/>
    <property type="match status" value="1"/>
</dbReference>
<dbReference type="Pfam" id="PF00929">
    <property type="entry name" value="RNase_T"/>
    <property type="match status" value="1"/>
</dbReference>
<dbReference type="SMART" id="SM00479">
    <property type="entry name" value="EXOIII"/>
    <property type="match status" value="1"/>
</dbReference>
<evidence type="ECO:0000313" key="3">
    <source>
        <dbReference type="Proteomes" id="UP000664399"/>
    </source>
</evidence>
<dbReference type="PANTHER" id="PTHR30231:SF37">
    <property type="entry name" value="EXODEOXYRIBONUCLEASE 10"/>
    <property type="match status" value="1"/>
</dbReference>
<name>A0ABS3LP42_9PROT</name>
<dbReference type="NCBIfam" id="NF006615">
    <property type="entry name" value="PRK09182.1"/>
    <property type="match status" value="1"/>
</dbReference>
<comment type="caution">
    <text evidence="2">The sequence shown here is derived from an EMBL/GenBank/DDBJ whole genome shotgun (WGS) entry which is preliminary data.</text>
</comment>
<dbReference type="SUPFAM" id="SSF53098">
    <property type="entry name" value="Ribonuclease H-like"/>
    <property type="match status" value="1"/>
</dbReference>
<dbReference type="InterPro" id="IPR013520">
    <property type="entry name" value="Ribonucl_H"/>
</dbReference>
<evidence type="ECO:0000259" key="1">
    <source>
        <dbReference type="SMART" id="SM00479"/>
    </source>
</evidence>
<keyword evidence="2" id="KW-0540">Nuclease</keyword>
<organism evidence="2 3">
    <name type="scientific">Acetobacter suratthaniensis</name>
    <dbReference type="NCBI Taxonomy" id="1502841"/>
    <lineage>
        <taxon>Bacteria</taxon>
        <taxon>Pseudomonadati</taxon>
        <taxon>Pseudomonadota</taxon>
        <taxon>Alphaproteobacteria</taxon>
        <taxon>Acetobacterales</taxon>
        <taxon>Acetobacteraceae</taxon>
        <taxon>Acetobacter</taxon>
    </lineage>
</organism>
<dbReference type="EMBL" id="JAFVMG010000014">
    <property type="protein sequence ID" value="MBO1329134.1"/>
    <property type="molecule type" value="Genomic_DNA"/>
</dbReference>
<accession>A0ABS3LP42</accession>
<dbReference type="InterPro" id="IPR036397">
    <property type="entry name" value="RNaseH_sf"/>
</dbReference>